<keyword evidence="6" id="KW-1185">Reference proteome</keyword>
<dbReference type="PANTHER" id="PTHR34580:SF3">
    <property type="entry name" value="PROTEIN PAFB"/>
    <property type="match status" value="1"/>
</dbReference>
<dbReference type="InterPro" id="IPR036388">
    <property type="entry name" value="WH-like_DNA-bd_sf"/>
</dbReference>
<dbReference type="Pfam" id="PF25583">
    <property type="entry name" value="WCX"/>
    <property type="match status" value="1"/>
</dbReference>
<dbReference type="InterPro" id="IPR013196">
    <property type="entry name" value="HTH_11"/>
</dbReference>
<evidence type="ECO:0000313" key="5">
    <source>
        <dbReference type="EMBL" id="NEE02268.1"/>
    </source>
</evidence>
<dbReference type="PROSITE" id="PS52050">
    <property type="entry name" value="WYL"/>
    <property type="match status" value="1"/>
</dbReference>
<evidence type="ECO:0000259" key="4">
    <source>
        <dbReference type="PROSITE" id="PS51000"/>
    </source>
</evidence>
<dbReference type="InterPro" id="IPR051534">
    <property type="entry name" value="CBASS_pafABC_assoc_protein"/>
</dbReference>
<keyword evidence="3" id="KW-0804">Transcription</keyword>
<dbReference type="GO" id="GO:0003700">
    <property type="term" value="F:DNA-binding transcription factor activity"/>
    <property type="evidence" value="ECO:0007669"/>
    <property type="project" value="InterPro"/>
</dbReference>
<gene>
    <name evidence="5" type="ORF">G1H10_19015</name>
</gene>
<dbReference type="SUPFAM" id="SSF46785">
    <property type="entry name" value="Winged helix' DNA-binding domain"/>
    <property type="match status" value="1"/>
</dbReference>
<evidence type="ECO:0000313" key="6">
    <source>
        <dbReference type="Proteomes" id="UP000475214"/>
    </source>
</evidence>
<dbReference type="EMBL" id="JAAGOA010000014">
    <property type="protein sequence ID" value="NEE02268.1"/>
    <property type="molecule type" value="Genomic_DNA"/>
</dbReference>
<dbReference type="InterPro" id="IPR036390">
    <property type="entry name" value="WH_DNA-bd_sf"/>
</dbReference>
<dbReference type="InterPro" id="IPR057727">
    <property type="entry name" value="WCX_dom"/>
</dbReference>
<dbReference type="Pfam" id="PF08279">
    <property type="entry name" value="HTH_11"/>
    <property type="match status" value="1"/>
</dbReference>
<dbReference type="InterPro" id="IPR026881">
    <property type="entry name" value="WYL_dom"/>
</dbReference>
<sequence length="330" mass="35410">MLSSVTNTPARLLRLLSLLQSPREWPGSELAARLGVSTRTVRRDIDRLRELGYPVEAAMGALGGYRLVAGAAMPPLLLDDDEAVAVAVGVRTAAGLAVDGLGEASVRALAKLEQVLPARLRYRVRIINAATAPLSGDGPEVDPETLTGLAASVTAAERVRFSYQANDSTVTKRLVEPAGLVVSGRRWYLVGHDLGRAAWRTFRVDRIRDVHRTGVRTAPPELPAADAAAYVQGRRSDWGTPTVHVRVTFDAPVHDVAGRLGDVPGQVVAVDDRCCRLDGRRDDSMAWLAARLMTLGCDFVVEEPPELIEQVRALGARALRAAGSPGTRPV</sequence>
<evidence type="ECO:0000256" key="3">
    <source>
        <dbReference type="ARBA" id="ARBA00023163"/>
    </source>
</evidence>
<dbReference type="InterPro" id="IPR001034">
    <property type="entry name" value="DeoR_HTH"/>
</dbReference>
<dbReference type="GO" id="GO:0003677">
    <property type="term" value="F:DNA binding"/>
    <property type="evidence" value="ECO:0007669"/>
    <property type="project" value="UniProtKB-KW"/>
</dbReference>
<dbReference type="PANTHER" id="PTHR34580">
    <property type="match status" value="1"/>
</dbReference>
<dbReference type="InterPro" id="IPR018356">
    <property type="entry name" value="Tscrpt_reg_HTH_DeoR_CS"/>
</dbReference>
<evidence type="ECO:0000256" key="2">
    <source>
        <dbReference type="ARBA" id="ARBA00023125"/>
    </source>
</evidence>
<name>A0A6L9SCH2_9ACTN</name>
<dbReference type="Pfam" id="PF13280">
    <property type="entry name" value="WYL"/>
    <property type="match status" value="1"/>
</dbReference>
<dbReference type="InterPro" id="IPR028349">
    <property type="entry name" value="PafC-like"/>
</dbReference>
<dbReference type="PROSITE" id="PS51000">
    <property type="entry name" value="HTH_DEOR_2"/>
    <property type="match status" value="1"/>
</dbReference>
<feature type="domain" description="HTH deoR-type" evidence="4">
    <location>
        <begin position="8"/>
        <end position="63"/>
    </location>
</feature>
<keyword evidence="2" id="KW-0238">DNA-binding</keyword>
<evidence type="ECO:0000256" key="1">
    <source>
        <dbReference type="ARBA" id="ARBA00023015"/>
    </source>
</evidence>
<dbReference type="Proteomes" id="UP000475214">
    <property type="component" value="Unassembled WGS sequence"/>
</dbReference>
<comment type="caution">
    <text evidence="5">The sequence shown here is derived from an EMBL/GenBank/DDBJ whole genome shotgun (WGS) entry which is preliminary data.</text>
</comment>
<dbReference type="PIRSF" id="PIRSF016838">
    <property type="entry name" value="PafC"/>
    <property type="match status" value="1"/>
</dbReference>
<dbReference type="AlphaFoldDB" id="A0A6L9SCH2"/>
<dbReference type="PROSITE" id="PS00894">
    <property type="entry name" value="HTH_DEOR_1"/>
    <property type="match status" value="1"/>
</dbReference>
<dbReference type="Gene3D" id="1.10.10.10">
    <property type="entry name" value="Winged helix-like DNA-binding domain superfamily/Winged helix DNA-binding domain"/>
    <property type="match status" value="1"/>
</dbReference>
<organism evidence="5 6">
    <name type="scientific">Phytoactinopolyspora halotolerans</name>
    <dbReference type="NCBI Taxonomy" id="1981512"/>
    <lineage>
        <taxon>Bacteria</taxon>
        <taxon>Bacillati</taxon>
        <taxon>Actinomycetota</taxon>
        <taxon>Actinomycetes</taxon>
        <taxon>Jiangellales</taxon>
        <taxon>Jiangellaceae</taxon>
        <taxon>Phytoactinopolyspora</taxon>
    </lineage>
</organism>
<proteinExistence type="predicted"/>
<reference evidence="5 6" key="1">
    <citation type="submission" date="2020-02" db="EMBL/GenBank/DDBJ databases">
        <authorList>
            <person name="Li X.-J."/>
            <person name="Han X.-M."/>
        </authorList>
    </citation>
    <scope>NUCLEOTIDE SEQUENCE [LARGE SCALE GENOMIC DNA]</scope>
    <source>
        <strain evidence="5 6">CCTCC AB 2017055</strain>
    </source>
</reference>
<keyword evidence="1" id="KW-0805">Transcription regulation</keyword>
<accession>A0A6L9SCH2</accession>
<protein>
    <submittedName>
        <fullName evidence="5">YafY family transcriptional regulator</fullName>
    </submittedName>
</protein>